<sequence length="104" mass="11154">MPLPDSPTSSPVPVESVTIREPQLVTDLLEPSLVDHQALVKIITDLVAQKPTTPAEALKLLGTLQTKIAEWVVSELSEKDKVLAGLKMVESVSASLGCLPCLRK</sequence>
<evidence type="ECO:0000313" key="1">
    <source>
        <dbReference type="EMBL" id="QHS86080.1"/>
    </source>
</evidence>
<reference evidence="1" key="1">
    <citation type="journal article" date="2020" name="Nature">
        <title>Giant virus diversity and host interactions through global metagenomics.</title>
        <authorList>
            <person name="Schulz F."/>
            <person name="Roux S."/>
            <person name="Paez-Espino D."/>
            <person name="Jungbluth S."/>
            <person name="Walsh D.A."/>
            <person name="Denef V.J."/>
            <person name="McMahon K.D."/>
            <person name="Konstantinidis K.T."/>
            <person name="Eloe-Fadrosh E.A."/>
            <person name="Kyrpides N.C."/>
            <person name="Woyke T."/>
        </authorList>
    </citation>
    <scope>NUCLEOTIDE SEQUENCE</scope>
    <source>
        <strain evidence="1">GVMAG-M-3300009185-7</strain>
    </source>
</reference>
<dbReference type="EMBL" id="MN739050">
    <property type="protein sequence ID" value="QHS86080.1"/>
    <property type="molecule type" value="Genomic_DNA"/>
</dbReference>
<dbReference type="AlphaFoldDB" id="A0A6C0B223"/>
<proteinExistence type="predicted"/>
<accession>A0A6C0B223</accession>
<name>A0A6C0B223_9ZZZZ</name>
<protein>
    <submittedName>
        <fullName evidence="1">Uncharacterized protein</fullName>
    </submittedName>
</protein>
<organism evidence="1">
    <name type="scientific">viral metagenome</name>
    <dbReference type="NCBI Taxonomy" id="1070528"/>
    <lineage>
        <taxon>unclassified sequences</taxon>
        <taxon>metagenomes</taxon>
        <taxon>organismal metagenomes</taxon>
    </lineage>
</organism>